<dbReference type="AlphaFoldDB" id="A0A0C9R616"/>
<accession>A0A0C9R616</accession>
<evidence type="ECO:0000313" key="2">
    <source>
        <dbReference type="EMBL" id="JAG92425.1"/>
    </source>
</evidence>
<evidence type="ECO:0000256" key="1">
    <source>
        <dbReference type="SAM" id="SignalP"/>
    </source>
</evidence>
<reference evidence="2" key="1">
    <citation type="journal article" date="2015" name="PLoS ONE">
        <title>An Insight into the Sialome of the Lone Star Tick, Amblyomma americanum, with a Glimpse on Its Time Dependent Gene Expression.</title>
        <authorList>
            <person name="Karim S."/>
            <person name="Ribeiro J.M."/>
        </authorList>
    </citation>
    <scope>NUCLEOTIDE SEQUENCE</scope>
    <source>
        <tissue evidence="2">Salivary gland</tissue>
    </source>
</reference>
<feature type="signal peptide" evidence="1">
    <location>
        <begin position="1"/>
        <end position="21"/>
    </location>
</feature>
<keyword evidence="1" id="KW-0732">Signal</keyword>
<sequence>MAELWTLRVLVFTLFVVTALTDENEEDYDFTKLLKKGKKIWVFNTTEPGNVTCRSDYIEKINGSSVSFRRHFKNISQTSEEELEGNLFNWNHWESPDHTPYDSMTIKKSDGNEIEEILEFVNDVGTCAVVKVMNIVNSNTDTSGIWRELRVTNPEGGVDPGSECWKTFDNAVNITSKIGRKWRKAYIDCH</sequence>
<name>A0A0C9R616_AMBAM</name>
<organism evidence="2">
    <name type="scientific">Amblyomma americanum</name>
    <name type="common">Lone star tick</name>
    <dbReference type="NCBI Taxonomy" id="6943"/>
    <lineage>
        <taxon>Eukaryota</taxon>
        <taxon>Metazoa</taxon>
        <taxon>Ecdysozoa</taxon>
        <taxon>Arthropoda</taxon>
        <taxon>Chelicerata</taxon>
        <taxon>Arachnida</taxon>
        <taxon>Acari</taxon>
        <taxon>Parasitiformes</taxon>
        <taxon>Ixodida</taxon>
        <taxon>Ixodoidea</taxon>
        <taxon>Ixodidae</taxon>
        <taxon>Amblyomminae</taxon>
        <taxon>Amblyomma</taxon>
    </lineage>
</organism>
<dbReference type="EMBL" id="GBZX01000315">
    <property type="protein sequence ID" value="JAG92425.1"/>
    <property type="molecule type" value="mRNA"/>
</dbReference>
<proteinExistence type="evidence at transcript level"/>
<protein>
    <submittedName>
        <fullName evidence="2">Putative lipocalin-3 1</fullName>
    </submittedName>
</protein>
<feature type="chain" id="PRO_5002201802" evidence="1">
    <location>
        <begin position="22"/>
        <end position="190"/>
    </location>
</feature>